<protein>
    <submittedName>
        <fullName evidence="2">Uncharacterized protein</fullName>
    </submittedName>
</protein>
<name>A0A9Q0J2C8_9ROSI</name>
<dbReference type="Proteomes" id="UP001141552">
    <property type="component" value="Unassembled WGS sequence"/>
</dbReference>
<evidence type="ECO:0000256" key="1">
    <source>
        <dbReference type="SAM" id="MobiDB-lite"/>
    </source>
</evidence>
<proteinExistence type="predicted"/>
<evidence type="ECO:0000313" key="2">
    <source>
        <dbReference type="EMBL" id="KAJ4825135.1"/>
    </source>
</evidence>
<keyword evidence="3" id="KW-1185">Reference proteome</keyword>
<dbReference type="EMBL" id="JAKUCV010006993">
    <property type="protein sequence ID" value="KAJ4825135.1"/>
    <property type="molecule type" value="Genomic_DNA"/>
</dbReference>
<feature type="compositionally biased region" description="Polar residues" evidence="1">
    <location>
        <begin position="1"/>
        <end position="16"/>
    </location>
</feature>
<feature type="region of interest" description="Disordered" evidence="1">
    <location>
        <begin position="1"/>
        <end position="29"/>
    </location>
</feature>
<comment type="caution">
    <text evidence="2">The sequence shown here is derived from an EMBL/GenBank/DDBJ whole genome shotgun (WGS) entry which is preliminary data.</text>
</comment>
<accession>A0A9Q0J2C8</accession>
<sequence>MASSSSAPDELTSQPQPRIADPPGDNSTATVIEADDWKTASSVLCKEALLLLYQLPKRQDCPFSCLWKEADYWNDQEIIDAALTQRIGGVQEEEDVFKKLDEAEGKLLDAWSFVVRKSEKMSDNAIHKVNILSARGEVATRKGDHFKAECCYKQALSTLLDNLEQQLLPLSGETLKGRNPPLNMVDIDDIPKPDDLASRNGAEMGDAGVEGGTHGMLKCKMMSGSFFNSNSASLQDMRRNSSGILGCKPVGSSFFNPHYYNPEDTWRTLKPKPERMGDSFFNPNRARSEELWNPYSANRRFEVERGRPFSRNSRFEVERRGPYSRNSRFEVERRGPYSRNSRFEVEKRGPYSRNSRFEVRRGPFSRNNRFEVERRGPYSRNSRFEVETWAIFSQQQIRSRETWAIFSQQQIRSREAWAIFSQQQIRSRET</sequence>
<gene>
    <name evidence="2" type="ORF">Tsubulata_040804</name>
</gene>
<organism evidence="2 3">
    <name type="scientific">Turnera subulata</name>
    <dbReference type="NCBI Taxonomy" id="218843"/>
    <lineage>
        <taxon>Eukaryota</taxon>
        <taxon>Viridiplantae</taxon>
        <taxon>Streptophyta</taxon>
        <taxon>Embryophyta</taxon>
        <taxon>Tracheophyta</taxon>
        <taxon>Spermatophyta</taxon>
        <taxon>Magnoliopsida</taxon>
        <taxon>eudicotyledons</taxon>
        <taxon>Gunneridae</taxon>
        <taxon>Pentapetalae</taxon>
        <taxon>rosids</taxon>
        <taxon>fabids</taxon>
        <taxon>Malpighiales</taxon>
        <taxon>Passifloraceae</taxon>
        <taxon>Turnera</taxon>
    </lineage>
</organism>
<evidence type="ECO:0000313" key="3">
    <source>
        <dbReference type="Proteomes" id="UP001141552"/>
    </source>
</evidence>
<reference evidence="2" key="2">
    <citation type="journal article" date="2023" name="Plants (Basel)">
        <title>Annotation of the Turnera subulata (Passifloraceae) Draft Genome Reveals the S-Locus Evolved after the Divergence of Turneroideae from Passifloroideae in a Stepwise Manner.</title>
        <authorList>
            <person name="Henning P.M."/>
            <person name="Roalson E.H."/>
            <person name="Mir W."/>
            <person name="McCubbin A.G."/>
            <person name="Shore J.S."/>
        </authorList>
    </citation>
    <scope>NUCLEOTIDE SEQUENCE</scope>
    <source>
        <strain evidence="2">F60SS</strain>
    </source>
</reference>
<reference evidence="2" key="1">
    <citation type="submission" date="2022-02" db="EMBL/GenBank/DDBJ databases">
        <authorList>
            <person name="Henning P.M."/>
            <person name="McCubbin A.G."/>
            <person name="Shore J.S."/>
        </authorList>
    </citation>
    <scope>NUCLEOTIDE SEQUENCE</scope>
    <source>
        <strain evidence="2">F60SS</strain>
        <tissue evidence="2">Leaves</tissue>
    </source>
</reference>
<dbReference type="AlphaFoldDB" id="A0A9Q0J2C8"/>